<comment type="caution">
    <text evidence="10">The sequence shown here is derived from an EMBL/GenBank/DDBJ whole genome shotgun (WGS) entry which is preliminary data.</text>
</comment>
<evidence type="ECO:0000256" key="3">
    <source>
        <dbReference type="ARBA" id="ARBA00022603"/>
    </source>
</evidence>
<dbReference type="Pfam" id="PF01555">
    <property type="entry name" value="N6_N4_Mtase"/>
    <property type="match status" value="1"/>
</dbReference>
<reference evidence="10" key="1">
    <citation type="journal article" date="2015" name="Proc. Natl. Acad. Sci. U.S.A.">
        <title>Networks of energetic and metabolic interactions define dynamics in microbial communities.</title>
        <authorList>
            <person name="Embree M."/>
            <person name="Liu J.K."/>
            <person name="Al-Bassam M.M."/>
            <person name="Zengler K."/>
        </authorList>
    </citation>
    <scope>NUCLEOTIDE SEQUENCE</scope>
</reference>
<dbReference type="GO" id="GO:0003677">
    <property type="term" value="F:DNA binding"/>
    <property type="evidence" value="ECO:0007669"/>
    <property type="project" value="UniProtKB-KW"/>
</dbReference>
<dbReference type="EMBL" id="LNQE01001538">
    <property type="protein sequence ID" value="KUG15685.1"/>
    <property type="molecule type" value="Genomic_DNA"/>
</dbReference>
<proteinExistence type="inferred from homology"/>
<keyword evidence="6" id="KW-0680">Restriction system</keyword>
<dbReference type="InterPro" id="IPR017985">
    <property type="entry name" value="MeTrfase_CN4_CS"/>
</dbReference>
<evidence type="ECO:0000256" key="7">
    <source>
        <dbReference type="ARBA" id="ARBA00023125"/>
    </source>
</evidence>
<comment type="similarity">
    <text evidence="1">Belongs to the N(4)/N(6)-methyltransferase family. N(4) subfamily.</text>
</comment>
<keyword evidence="4 10" id="KW-0808">Transferase</keyword>
<sequence>MDLTTYLAEISREAGHWHPGSSPSHDGHDPDGLDVARYYGEFWTSAQRKASSLHEVSYRACFKPQLPRFFITAGTSEGDTVYDPFSGRGTTVIEAGLLGRRVAANDANPLSRILTRPRFFVPSEQEVMDRLKAIPFDPDAGASIDLSMFFERKTEAEIVSLRDYLLAREKEGTDDHIDSWIRMVATTRLTGHSPGFFSVYTLPPNQAVSQARQVRINRQREQIPSYRDVRQLIRRKTSSLTRQISAADRHRMQHAGDQGLFLTGDSRHTPQIPDNSVSLTVTSPPFLDTVQYGKDNWLRCWFNGIDANEVEQNLTITRSLETWCSAMAATFRELFRITVAGGHVAFEVGEVRGGHLRLDEHVLPLGLAAGFSPLGVLVNLQHFTKTSHIWGIGNNTTGTNTNRIVVFRKGE</sequence>
<comment type="catalytic activity">
    <reaction evidence="8">
        <text>a 2'-deoxycytidine in DNA + S-adenosyl-L-methionine = an N(4)-methyl-2'-deoxycytidine in DNA + S-adenosyl-L-homocysteine + H(+)</text>
        <dbReference type="Rhea" id="RHEA:16857"/>
        <dbReference type="Rhea" id="RHEA-COMP:11369"/>
        <dbReference type="Rhea" id="RHEA-COMP:13674"/>
        <dbReference type="ChEBI" id="CHEBI:15378"/>
        <dbReference type="ChEBI" id="CHEBI:57856"/>
        <dbReference type="ChEBI" id="CHEBI:59789"/>
        <dbReference type="ChEBI" id="CHEBI:85452"/>
        <dbReference type="ChEBI" id="CHEBI:137933"/>
        <dbReference type="EC" id="2.1.1.113"/>
    </reaction>
</comment>
<evidence type="ECO:0000259" key="9">
    <source>
        <dbReference type="Pfam" id="PF01555"/>
    </source>
</evidence>
<keyword evidence="3 10" id="KW-0489">Methyltransferase</keyword>
<name>A0A0W8F4A4_9ZZZZ</name>
<evidence type="ECO:0000256" key="8">
    <source>
        <dbReference type="ARBA" id="ARBA00049120"/>
    </source>
</evidence>
<evidence type="ECO:0000256" key="1">
    <source>
        <dbReference type="ARBA" id="ARBA00010203"/>
    </source>
</evidence>
<keyword evidence="7" id="KW-0238">DNA-binding</keyword>
<dbReference type="GO" id="GO:0008170">
    <property type="term" value="F:N-methyltransferase activity"/>
    <property type="evidence" value="ECO:0007669"/>
    <property type="project" value="InterPro"/>
</dbReference>
<accession>A0A0W8F4A4</accession>
<dbReference type="AlphaFoldDB" id="A0A0W8F4A4"/>
<gene>
    <name evidence="10" type="ORF">ASZ90_014650</name>
</gene>
<evidence type="ECO:0000256" key="6">
    <source>
        <dbReference type="ARBA" id="ARBA00022747"/>
    </source>
</evidence>
<evidence type="ECO:0000256" key="5">
    <source>
        <dbReference type="ARBA" id="ARBA00022691"/>
    </source>
</evidence>
<dbReference type="GO" id="GO:0015667">
    <property type="term" value="F:site-specific DNA-methyltransferase (cytosine-N4-specific) activity"/>
    <property type="evidence" value="ECO:0007669"/>
    <property type="project" value="UniProtKB-EC"/>
</dbReference>
<organism evidence="10">
    <name type="scientific">hydrocarbon metagenome</name>
    <dbReference type="NCBI Taxonomy" id="938273"/>
    <lineage>
        <taxon>unclassified sequences</taxon>
        <taxon>metagenomes</taxon>
        <taxon>ecological metagenomes</taxon>
    </lineage>
</organism>
<dbReference type="InterPro" id="IPR029063">
    <property type="entry name" value="SAM-dependent_MTases_sf"/>
</dbReference>
<dbReference type="GO" id="GO:0032259">
    <property type="term" value="P:methylation"/>
    <property type="evidence" value="ECO:0007669"/>
    <property type="project" value="UniProtKB-KW"/>
</dbReference>
<dbReference type="Gene3D" id="3.40.50.150">
    <property type="entry name" value="Vaccinia Virus protein VP39"/>
    <property type="match status" value="2"/>
</dbReference>
<dbReference type="EC" id="2.1.1.113" evidence="2"/>
<feature type="domain" description="DNA methylase N-4/N-6" evidence="9">
    <location>
        <begin position="38"/>
        <end position="102"/>
    </location>
</feature>
<protein>
    <recommendedName>
        <fullName evidence="2">site-specific DNA-methyltransferase (cytosine-N(4)-specific)</fullName>
        <ecNumber evidence="2">2.1.1.113</ecNumber>
    </recommendedName>
</protein>
<dbReference type="SUPFAM" id="SSF53335">
    <property type="entry name" value="S-adenosyl-L-methionine-dependent methyltransferases"/>
    <property type="match status" value="2"/>
</dbReference>
<dbReference type="InterPro" id="IPR002941">
    <property type="entry name" value="DNA_methylase_N4/N6"/>
</dbReference>
<evidence type="ECO:0000313" key="10">
    <source>
        <dbReference type="EMBL" id="KUG15685.1"/>
    </source>
</evidence>
<evidence type="ECO:0000256" key="4">
    <source>
        <dbReference type="ARBA" id="ARBA00022679"/>
    </source>
</evidence>
<evidence type="ECO:0000256" key="2">
    <source>
        <dbReference type="ARBA" id="ARBA00012185"/>
    </source>
</evidence>
<dbReference type="PROSITE" id="PS00093">
    <property type="entry name" value="N4_MTASE"/>
    <property type="match status" value="1"/>
</dbReference>
<keyword evidence="5" id="KW-0949">S-adenosyl-L-methionine</keyword>
<dbReference type="GO" id="GO:0009307">
    <property type="term" value="P:DNA restriction-modification system"/>
    <property type="evidence" value="ECO:0007669"/>
    <property type="project" value="UniProtKB-KW"/>
</dbReference>